<evidence type="ECO:0000313" key="3">
    <source>
        <dbReference type="Proteomes" id="UP000266328"/>
    </source>
</evidence>
<sequence>MPRRKAAVIAAPRDTSSDEVALRALYHKDPLRILPNALWKTVARLQSLECRFIDDAGSVTGVELREPGKLLIYGTRTQDPLKAASVKLDGVPTVYIHNDFVAPLAPWFDRKEAFFRLVHTGSELPLRATVPGYTIRQVDTTTELPLVATILHACYDTSTPGTNEIAMWTKRPVFAPRAWLWIIDRKEKRPIALGIAETDRLTGEGSLEWIQVLPAFRSLGLGTMLVQELVYRLEQKVAFTTVVGQMKNPCEPEHLFRRCGFAGRDVWWVLHR</sequence>
<dbReference type="InterPro" id="IPR013653">
    <property type="entry name" value="GCN5-like_dom"/>
</dbReference>
<dbReference type="RefSeq" id="WP_119089621.1">
    <property type="nucleotide sequence ID" value="NZ_QXIS01000035.1"/>
</dbReference>
<comment type="caution">
    <text evidence="2">The sequence shown here is derived from an EMBL/GenBank/DDBJ whole genome shotgun (WGS) entry which is preliminary data.</text>
</comment>
<name>A0A398D367_9BACT</name>
<protein>
    <submittedName>
        <fullName evidence="2">GNAT family N-acetyltransferase</fullName>
    </submittedName>
</protein>
<dbReference type="InterPro" id="IPR016181">
    <property type="entry name" value="Acyl_CoA_acyltransferase"/>
</dbReference>
<dbReference type="Gene3D" id="3.40.630.30">
    <property type="match status" value="1"/>
</dbReference>
<gene>
    <name evidence="2" type="ORF">SMC7_06915</name>
</gene>
<reference evidence="2 3" key="1">
    <citation type="submission" date="2018-09" db="EMBL/GenBank/DDBJ databases">
        <title>Discovery and Ecogenomic Context for Candidatus Cryosericales, a Global Caldiserica Order Active in Thawing Permafrost.</title>
        <authorList>
            <person name="Martinez M.A."/>
            <person name="Woodcroft B.J."/>
            <person name="Ignacio Espinoza J.C."/>
            <person name="Zayed A."/>
            <person name="Singleton C.M."/>
            <person name="Boyd J."/>
            <person name="Li Y.-F."/>
            <person name="Purvine S."/>
            <person name="Maughan H."/>
            <person name="Hodgkins S.B."/>
            <person name="Anderson D."/>
            <person name="Sederholm M."/>
            <person name="Temperton B."/>
            <person name="Saleska S.R."/>
            <person name="Tyson G.W."/>
            <person name="Rich V.I."/>
        </authorList>
    </citation>
    <scope>NUCLEOTIDE SEQUENCE [LARGE SCALE GENOMIC DNA]</scope>
    <source>
        <strain evidence="2 3">SMC7</strain>
    </source>
</reference>
<dbReference type="Pfam" id="PF08445">
    <property type="entry name" value="FR47"/>
    <property type="match status" value="1"/>
</dbReference>
<dbReference type="CDD" id="cd04301">
    <property type="entry name" value="NAT_SF"/>
    <property type="match status" value="1"/>
</dbReference>
<dbReference type="OrthoDB" id="1644787at2"/>
<dbReference type="Proteomes" id="UP000266328">
    <property type="component" value="Unassembled WGS sequence"/>
</dbReference>
<keyword evidence="2" id="KW-0808">Transferase</keyword>
<dbReference type="AlphaFoldDB" id="A0A398D367"/>
<dbReference type="EMBL" id="QXIS01000035">
    <property type="protein sequence ID" value="RIE05534.1"/>
    <property type="molecule type" value="Genomic_DNA"/>
</dbReference>
<evidence type="ECO:0000259" key="1">
    <source>
        <dbReference type="PROSITE" id="PS51186"/>
    </source>
</evidence>
<feature type="domain" description="N-acetyltransferase" evidence="1">
    <location>
        <begin position="133"/>
        <end position="272"/>
    </location>
</feature>
<proteinExistence type="predicted"/>
<dbReference type="PROSITE" id="PS51186">
    <property type="entry name" value="GNAT"/>
    <property type="match status" value="1"/>
</dbReference>
<dbReference type="InterPro" id="IPR000182">
    <property type="entry name" value="GNAT_dom"/>
</dbReference>
<organism evidence="2 3">
    <name type="scientific">Candidatus Cryosericum terrychapinii</name>
    <dbReference type="NCBI Taxonomy" id="2290919"/>
    <lineage>
        <taxon>Bacteria</taxon>
        <taxon>Pseudomonadati</taxon>
        <taxon>Caldisericota/Cryosericota group</taxon>
        <taxon>Candidatus Cryosericota</taxon>
        <taxon>Candidatus Cryosericia</taxon>
        <taxon>Candidatus Cryosericales</taxon>
        <taxon>Candidatus Cryosericaceae</taxon>
        <taxon>Candidatus Cryosericum</taxon>
    </lineage>
</organism>
<dbReference type="SUPFAM" id="SSF55729">
    <property type="entry name" value="Acyl-CoA N-acyltransferases (Nat)"/>
    <property type="match status" value="1"/>
</dbReference>
<dbReference type="GO" id="GO:0016747">
    <property type="term" value="F:acyltransferase activity, transferring groups other than amino-acyl groups"/>
    <property type="evidence" value="ECO:0007669"/>
    <property type="project" value="InterPro"/>
</dbReference>
<accession>A0A398D367</accession>
<keyword evidence="3" id="KW-1185">Reference proteome</keyword>
<evidence type="ECO:0000313" key="2">
    <source>
        <dbReference type="EMBL" id="RIE05534.1"/>
    </source>
</evidence>